<dbReference type="GO" id="GO:0004713">
    <property type="term" value="F:protein tyrosine kinase activity"/>
    <property type="evidence" value="ECO:0007669"/>
    <property type="project" value="TreeGrafter"/>
</dbReference>
<dbReference type="Proteomes" id="UP000435648">
    <property type="component" value="Chromosome"/>
</dbReference>
<organism evidence="3 4">
    <name type="scientific">Stappia indica</name>
    <dbReference type="NCBI Taxonomy" id="538381"/>
    <lineage>
        <taxon>Bacteria</taxon>
        <taxon>Pseudomonadati</taxon>
        <taxon>Pseudomonadota</taxon>
        <taxon>Alphaproteobacteria</taxon>
        <taxon>Hyphomicrobiales</taxon>
        <taxon>Stappiaceae</taxon>
        <taxon>Stappia</taxon>
    </lineage>
</organism>
<evidence type="ECO:0000256" key="2">
    <source>
        <dbReference type="SAM" id="Phobius"/>
    </source>
</evidence>
<dbReference type="EMBL" id="CP046908">
    <property type="protein sequence ID" value="QGZ36993.1"/>
    <property type="molecule type" value="Genomic_DNA"/>
</dbReference>
<gene>
    <name evidence="3" type="ORF">GH266_22350</name>
</gene>
<proteinExistence type="predicted"/>
<dbReference type="OrthoDB" id="7800844at2"/>
<reference evidence="3 4" key="1">
    <citation type="submission" date="2019-12" db="EMBL/GenBank/DDBJ databases">
        <title>The genome of Stappia indica PHM037.</title>
        <authorList>
            <person name="Kacar D."/>
            <person name="Galan B."/>
            <person name="Canedo L."/>
            <person name="Rodriguez P."/>
            <person name="de la Calle F."/>
            <person name="Garcia J.L."/>
        </authorList>
    </citation>
    <scope>NUCLEOTIDE SEQUENCE [LARGE SCALE GENOMIC DNA]</scope>
    <source>
        <strain evidence="3 4">PHM037</strain>
    </source>
</reference>
<keyword evidence="2" id="KW-0812">Transmembrane</keyword>
<evidence type="ECO:0000313" key="3">
    <source>
        <dbReference type="EMBL" id="QGZ36993.1"/>
    </source>
</evidence>
<dbReference type="KEGG" id="siw:GH266_22350"/>
<keyword evidence="1" id="KW-0175">Coiled coil</keyword>
<keyword evidence="2" id="KW-1133">Transmembrane helix</keyword>
<evidence type="ECO:0008006" key="5">
    <source>
        <dbReference type="Google" id="ProtNLM"/>
    </source>
</evidence>
<dbReference type="InterPro" id="IPR050445">
    <property type="entry name" value="Bact_polysacc_biosynth/exp"/>
</dbReference>
<dbReference type="AlphaFoldDB" id="A0A857CD43"/>
<dbReference type="PANTHER" id="PTHR32309:SF13">
    <property type="entry name" value="FERRIC ENTEROBACTIN TRANSPORT PROTEIN FEPE"/>
    <property type="match status" value="1"/>
</dbReference>
<evidence type="ECO:0000256" key="1">
    <source>
        <dbReference type="SAM" id="Coils"/>
    </source>
</evidence>
<evidence type="ECO:0000313" key="4">
    <source>
        <dbReference type="Proteomes" id="UP000435648"/>
    </source>
</evidence>
<feature type="coiled-coil region" evidence="1">
    <location>
        <begin position="235"/>
        <end position="262"/>
    </location>
</feature>
<dbReference type="GO" id="GO:0005886">
    <property type="term" value="C:plasma membrane"/>
    <property type="evidence" value="ECO:0007669"/>
    <property type="project" value="TreeGrafter"/>
</dbReference>
<dbReference type="RefSeq" id="WP_158195811.1">
    <property type="nucleotide sequence ID" value="NZ_CP046908.1"/>
</dbReference>
<accession>A0A857CD43</accession>
<dbReference type="PANTHER" id="PTHR32309">
    <property type="entry name" value="TYROSINE-PROTEIN KINASE"/>
    <property type="match status" value="1"/>
</dbReference>
<name>A0A857CD43_9HYPH</name>
<sequence length="428" mass="47940">MAEKMSDALIDVVLGGGDLVEEAPARSGKRTEAISAALKEASRRIRSNRRVIGGGGFRRRRGERLFLMSVAASWLLVVFVPVLVSGIYFGLIASDRYASETQFSLRNFKASAPAAFMSLTGLPTGNLMQEAKVVESYVHSRALIDRLQERIDLFGKFNAPGIDYFSRFPEGDPIEDFMDYWRERVGVHVETLSGIVTVSVQAFSAQDAQQINRLILEAIDELVNDLSARARADLLQFNRQDLDQAQDRLKTLSEELADLRNTTGLLDPETYAKSISAVATELEVRLTEMKVRQQTLLGSMDADTPQMQFLSRQIETLEGEIARLRREIASPGSTGETLSTTKALFDRYLLDQEIARKQYTQASLEYERARLDADRRQVYTAIVMQPTLPEDAEYPRRIWSWTVVLVLCISAWGALVGLAVLIRNHLAV</sequence>
<protein>
    <recommendedName>
        <fullName evidence="5">Capsular polysaccharide transport system permease protein</fullName>
    </recommendedName>
</protein>
<keyword evidence="2" id="KW-0472">Membrane</keyword>
<feature type="transmembrane region" description="Helical" evidence="2">
    <location>
        <begin position="398"/>
        <end position="422"/>
    </location>
</feature>
<feature type="transmembrane region" description="Helical" evidence="2">
    <location>
        <begin position="65"/>
        <end position="91"/>
    </location>
</feature>